<dbReference type="InterPro" id="IPR036864">
    <property type="entry name" value="Zn2-C6_fun-type_DNA-bd_sf"/>
</dbReference>
<accession>A0A0C3E484</accession>
<dbReference type="InterPro" id="IPR001138">
    <property type="entry name" value="Zn2Cys6_DnaBD"/>
</dbReference>
<proteinExistence type="predicted"/>
<feature type="domain" description="Zn(2)-C6 fungal-type" evidence="2">
    <location>
        <begin position="10"/>
        <end position="38"/>
    </location>
</feature>
<dbReference type="EMBL" id="KN832870">
    <property type="protein sequence ID" value="KIN09158.1"/>
    <property type="molecule type" value="Genomic_DNA"/>
</dbReference>
<protein>
    <recommendedName>
        <fullName evidence="2">Zn(2)-C6 fungal-type domain-containing protein</fullName>
    </recommendedName>
</protein>
<evidence type="ECO:0000313" key="3">
    <source>
        <dbReference type="EMBL" id="KIN09158.1"/>
    </source>
</evidence>
<reference evidence="3 4" key="1">
    <citation type="submission" date="2014-04" db="EMBL/GenBank/DDBJ databases">
        <authorList>
            <consortium name="DOE Joint Genome Institute"/>
            <person name="Kuo A."/>
            <person name="Martino E."/>
            <person name="Perotto S."/>
            <person name="Kohler A."/>
            <person name="Nagy L.G."/>
            <person name="Floudas D."/>
            <person name="Copeland A."/>
            <person name="Barry K.W."/>
            <person name="Cichocki N."/>
            <person name="Veneault-Fourrey C."/>
            <person name="LaButti K."/>
            <person name="Lindquist E.A."/>
            <person name="Lipzen A."/>
            <person name="Lundell T."/>
            <person name="Morin E."/>
            <person name="Murat C."/>
            <person name="Sun H."/>
            <person name="Tunlid A."/>
            <person name="Henrissat B."/>
            <person name="Grigoriev I.V."/>
            <person name="Hibbett D.S."/>
            <person name="Martin F."/>
            <person name="Nordberg H.P."/>
            <person name="Cantor M.N."/>
            <person name="Hua S.X."/>
        </authorList>
    </citation>
    <scope>NUCLEOTIDE SEQUENCE [LARGE SCALE GENOMIC DNA]</scope>
    <source>
        <strain evidence="3 4">Zn</strain>
    </source>
</reference>
<dbReference type="OrthoDB" id="5126878at2759"/>
<dbReference type="CDD" id="cd00067">
    <property type="entry name" value="GAL4"/>
    <property type="match status" value="1"/>
</dbReference>
<keyword evidence="4" id="KW-1185">Reference proteome</keyword>
<dbReference type="STRING" id="913774.A0A0C3E484"/>
<evidence type="ECO:0000313" key="4">
    <source>
        <dbReference type="Proteomes" id="UP000054321"/>
    </source>
</evidence>
<evidence type="ECO:0000256" key="1">
    <source>
        <dbReference type="ARBA" id="ARBA00023242"/>
    </source>
</evidence>
<dbReference type="AlphaFoldDB" id="A0A0C3E484"/>
<dbReference type="PANTHER" id="PTHR38111:SF2">
    <property type="entry name" value="FINGER DOMAIN PROTEIN, PUTATIVE (AFU_ORTHOLOGUE AFUA_1G01560)-RELATED"/>
    <property type="match status" value="1"/>
</dbReference>
<dbReference type="InterPro" id="IPR021858">
    <property type="entry name" value="Fun_TF"/>
</dbReference>
<dbReference type="InterPro" id="IPR053178">
    <property type="entry name" value="Osmoadaptation_assoc"/>
</dbReference>
<dbReference type="PANTHER" id="PTHR38111">
    <property type="entry name" value="ZN(2)-C6 FUNGAL-TYPE DOMAIN-CONTAINING PROTEIN-RELATED"/>
    <property type="match status" value="1"/>
</dbReference>
<dbReference type="SUPFAM" id="SSF57701">
    <property type="entry name" value="Zn2/Cys6 DNA-binding domain"/>
    <property type="match status" value="1"/>
</dbReference>
<keyword evidence="1" id="KW-0539">Nucleus</keyword>
<dbReference type="PROSITE" id="PS00463">
    <property type="entry name" value="ZN2_CY6_FUNGAL_1"/>
    <property type="match status" value="1"/>
</dbReference>
<dbReference type="GO" id="GO:0000981">
    <property type="term" value="F:DNA-binding transcription factor activity, RNA polymerase II-specific"/>
    <property type="evidence" value="ECO:0007669"/>
    <property type="project" value="InterPro"/>
</dbReference>
<gene>
    <name evidence="3" type="ORF">OIDMADRAFT_141224</name>
</gene>
<organism evidence="3 4">
    <name type="scientific">Oidiodendron maius (strain Zn)</name>
    <dbReference type="NCBI Taxonomy" id="913774"/>
    <lineage>
        <taxon>Eukaryota</taxon>
        <taxon>Fungi</taxon>
        <taxon>Dikarya</taxon>
        <taxon>Ascomycota</taxon>
        <taxon>Pezizomycotina</taxon>
        <taxon>Leotiomycetes</taxon>
        <taxon>Leotiomycetes incertae sedis</taxon>
        <taxon>Myxotrichaceae</taxon>
        <taxon>Oidiodendron</taxon>
    </lineage>
</organism>
<reference evidence="4" key="2">
    <citation type="submission" date="2015-01" db="EMBL/GenBank/DDBJ databases">
        <title>Evolutionary Origins and Diversification of the Mycorrhizal Mutualists.</title>
        <authorList>
            <consortium name="DOE Joint Genome Institute"/>
            <consortium name="Mycorrhizal Genomics Consortium"/>
            <person name="Kohler A."/>
            <person name="Kuo A."/>
            <person name="Nagy L.G."/>
            <person name="Floudas D."/>
            <person name="Copeland A."/>
            <person name="Barry K.W."/>
            <person name="Cichocki N."/>
            <person name="Veneault-Fourrey C."/>
            <person name="LaButti K."/>
            <person name="Lindquist E.A."/>
            <person name="Lipzen A."/>
            <person name="Lundell T."/>
            <person name="Morin E."/>
            <person name="Murat C."/>
            <person name="Riley R."/>
            <person name="Ohm R."/>
            <person name="Sun H."/>
            <person name="Tunlid A."/>
            <person name="Henrissat B."/>
            <person name="Grigoriev I.V."/>
            <person name="Hibbett D.S."/>
            <person name="Martin F."/>
        </authorList>
    </citation>
    <scope>NUCLEOTIDE SEQUENCE [LARGE SCALE GENOMIC DNA]</scope>
    <source>
        <strain evidence="4">Zn</strain>
    </source>
</reference>
<dbReference type="InParanoid" id="A0A0C3E484"/>
<dbReference type="SMART" id="SM00066">
    <property type="entry name" value="GAL4"/>
    <property type="match status" value="1"/>
</dbReference>
<name>A0A0C3E484_OIDMZ</name>
<sequence length="474" mass="53442">MVNIGGRSKGCSTCRKRRVKCDENRPVCNRCQRCGFDCQGAKDIAFVEGRIVESRRTNKRTTTSKRHDIISGDSANHQIPHLTSLRGMEIEICICYLRKHLLHGGPVDLALEEAQLSDKAMMGTATANSQVFHQSILSFALILFGSRHRQDHITHQGYEIHGVALKRLNHALSDSKCFSHDEIIISVVTLTLVESFVPSGPRHYLKHMRGLERLLELRDPSLYTSSKSSKLHRSVGYMILFASLITGRASLLEKEEWKTALRLNCSDEEMKTQDLFDVLADCTIIASERDNMLANPESNLKIAMPQLDAIDQKALALLTRLRAWKMSWEREGKTSLYETSEEPSPFLSIFKFPNESAATMFMFYNTALIYVLRVLASLRPENPLIYPNQSYTRSSLPKVAYITEERLAAVDICRCLPQYLVQKPPDSGPPPTVHFALTTAWMTLHGKESAEGRWMMDLLNSKSQVAVAKGLLAE</sequence>
<dbReference type="Pfam" id="PF11951">
    <property type="entry name" value="Fungal_trans_2"/>
    <property type="match status" value="1"/>
</dbReference>
<evidence type="ECO:0000259" key="2">
    <source>
        <dbReference type="PROSITE" id="PS50048"/>
    </source>
</evidence>
<dbReference type="PROSITE" id="PS50048">
    <property type="entry name" value="ZN2_CY6_FUNGAL_2"/>
    <property type="match status" value="1"/>
</dbReference>
<dbReference type="HOGENOM" id="CLU_021599_5_2_1"/>
<dbReference type="Proteomes" id="UP000054321">
    <property type="component" value="Unassembled WGS sequence"/>
</dbReference>
<dbReference type="Pfam" id="PF00172">
    <property type="entry name" value="Zn_clus"/>
    <property type="match status" value="1"/>
</dbReference>
<dbReference type="GO" id="GO:0008270">
    <property type="term" value="F:zinc ion binding"/>
    <property type="evidence" value="ECO:0007669"/>
    <property type="project" value="InterPro"/>
</dbReference>
<dbReference type="Gene3D" id="4.10.240.10">
    <property type="entry name" value="Zn(2)-C6 fungal-type DNA-binding domain"/>
    <property type="match status" value="1"/>
</dbReference>